<dbReference type="GO" id="GO:0006487">
    <property type="term" value="P:protein N-linked glycosylation"/>
    <property type="evidence" value="ECO:0007669"/>
    <property type="project" value="TreeGrafter"/>
</dbReference>
<proteinExistence type="predicted"/>
<comment type="caution">
    <text evidence="2">The sequence shown here is derived from an EMBL/GenBank/DDBJ whole genome shotgun (WGS) entry which is preliminary data.</text>
</comment>
<protein>
    <recommendedName>
        <fullName evidence="1">Glycosyltransferase 2-like domain-containing protein</fullName>
    </recommendedName>
</protein>
<accession>A0A1G2B3K7</accession>
<dbReference type="Gene3D" id="3.90.550.10">
    <property type="entry name" value="Spore Coat Polysaccharide Biosynthesis Protein SpsA, Chain A"/>
    <property type="match status" value="1"/>
</dbReference>
<evidence type="ECO:0000313" key="3">
    <source>
        <dbReference type="Proteomes" id="UP000176952"/>
    </source>
</evidence>
<organism evidence="2 3">
    <name type="scientific">Candidatus Kerfeldbacteria bacterium RIFCSPHIGHO2_12_FULL_48_17</name>
    <dbReference type="NCBI Taxonomy" id="1798542"/>
    <lineage>
        <taxon>Bacteria</taxon>
        <taxon>Candidatus Kerfeldiibacteriota</taxon>
    </lineage>
</organism>
<dbReference type="STRING" id="1798542.A3F54_05200"/>
<evidence type="ECO:0000313" key="2">
    <source>
        <dbReference type="EMBL" id="OGY83748.1"/>
    </source>
</evidence>
<dbReference type="InterPro" id="IPR001173">
    <property type="entry name" value="Glyco_trans_2-like"/>
</dbReference>
<dbReference type="EMBL" id="MHKD01000019">
    <property type="protein sequence ID" value="OGY83748.1"/>
    <property type="molecule type" value="Genomic_DNA"/>
</dbReference>
<reference evidence="2 3" key="1">
    <citation type="journal article" date="2016" name="Nat. Commun.">
        <title>Thousands of microbial genomes shed light on interconnected biogeochemical processes in an aquifer system.</title>
        <authorList>
            <person name="Anantharaman K."/>
            <person name="Brown C.T."/>
            <person name="Hug L.A."/>
            <person name="Sharon I."/>
            <person name="Castelle C.J."/>
            <person name="Probst A.J."/>
            <person name="Thomas B.C."/>
            <person name="Singh A."/>
            <person name="Wilkins M.J."/>
            <person name="Karaoz U."/>
            <person name="Brodie E.L."/>
            <person name="Williams K.H."/>
            <person name="Hubbard S.S."/>
            <person name="Banfield J.F."/>
        </authorList>
    </citation>
    <scope>NUCLEOTIDE SEQUENCE [LARGE SCALE GENOMIC DNA]</scope>
</reference>
<dbReference type="SUPFAM" id="SSF53448">
    <property type="entry name" value="Nucleotide-diphospho-sugar transferases"/>
    <property type="match status" value="1"/>
</dbReference>
<dbReference type="AlphaFoldDB" id="A0A1G2B3K7"/>
<sequence>MKKTVDIIIPAYNEEKRIGVMLAAYVKFFFREGSDQDFVVRFLLALNGCTDDTRGVVERFASTHPKQIIIYEWKEAIGKGGAIHRAFGRATSEYVGFVDADNSTNPKEFFRLLGALDDHDGVVASRWMAGSVVNNRHSRLRRLASVLFRTAVKVIFRMSYHDTQCGAKVFRTAVIKEILPRLRVQDMAFDVELLYILHKLNKDVIETPTVWNDSQRGSSAFPSPWRLLRSGMRMFTSIFTIRFRKIS</sequence>
<evidence type="ECO:0000259" key="1">
    <source>
        <dbReference type="Pfam" id="PF00535"/>
    </source>
</evidence>
<dbReference type="InterPro" id="IPR029044">
    <property type="entry name" value="Nucleotide-diphossugar_trans"/>
</dbReference>
<dbReference type="PANTHER" id="PTHR10859">
    <property type="entry name" value="GLYCOSYL TRANSFERASE"/>
    <property type="match status" value="1"/>
</dbReference>
<gene>
    <name evidence="2" type="ORF">A3F54_05200</name>
</gene>
<feature type="domain" description="Glycosyltransferase 2-like" evidence="1">
    <location>
        <begin position="7"/>
        <end position="178"/>
    </location>
</feature>
<dbReference type="PANTHER" id="PTHR10859:SF91">
    <property type="entry name" value="DOLICHYL-PHOSPHATE BETA-GLUCOSYLTRANSFERASE"/>
    <property type="match status" value="1"/>
</dbReference>
<dbReference type="Proteomes" id="UP000176952">
    <property type="component" value="Unassembled WGS sequence"/>
</dbReference>
<name>A0A1G2B3K7_9BACT</name>
<dbReference type="Pfam" id="PF00535">
    <property type="entry name" value="Glycos_transf_2"/>
    <property type="match status" value="1"/>
</dbReference>